<proteinExistence type="predicted"/>
<protein>
    <submittedName>
        <fullName evidence="1">Amine oxidase</fullName>
    </submittedName>
</protein>
<dbReference type="EMBL" id="JAKZGP010000005">
    <property type="protein sequence ID" value="MCH7408433.1"/>
    <property type="molecule type" value="Genomic_DNA"/>
</dbReference>
<dbReference type="InterPro" id="IPR017853">
    <property type="entry name" value="GH"/>
</dbReference>
<dbReference type="RefSeq" id="WP_241346613.1">
    <property type="nucleotide sequence ID" value="NZ_JAKZGP010000005.1"/>
</dbReference>
<sequence>MKDFKSILMGGFECADHINIHGERVNLLKETAHDIRVLEDYMELKKLGIYTVREGLCWSNVEYAPGCYNFGEVLSRIQAADKLGIQQIWDIIHFGYPDDLYPSHPQFCRRFVNLCLEFCKFFKANSDQELHLVPINEIGFLSWLSGEVASTAPFLKNNGWEMKYKLCEAAILGIKCVRKILPSAFIYLVEPLVWVHHESSEDFQSANQENSYQYQAMDIILGRICPELGGNSSLVDGLGFNYYWNCQWEINSGPLPWPDLSNKRKRLSALLLNSYARYDKPLFISETGHIGIGRTTWFEEIIEECLEAVYLGVDLRGICLYPVIDRPDWDDLSCFHNSGIFDLDKNKNRLPYQSYYKSIKEKYNLVKEVIIETNRTS</sequence>
<comment type="caution">
    <text evidence="1">The sequence shown here is derived from an EMBL/GenBank/DDBJ whole genome shotgun (WGS) entry which is preliminary data.</text>
</comment>
<reference evidence="1" key="1">
    <citation type="submission" date="2022-03" db="EMBL/GenBank/DDBJ databases">
        <title>De novo assembled genomes of Belliella spp. (Cyclobacteriaceae) strains.</title>
        <authorList>
            <person name="Szabo A."/>
            <person name="Korponai K."/>
            <person name="Felfoldi T."/>
        </authorList>
    </citation>
    <scope>NUCLEOTIDE SEQUENCE</scope>
    <source>
        <strain evidence="1">DSM 111904</strain>
    </source>
</reference>
<accession>A0ABS9UWK3</accession>
<gene>
    <name evidence="1" type="ORF">MM239_03420</name>
</gene>
<dbReference type="Gene3D" id="3.20.20.80">
    <property type="entry name" value="Glycosidases"/>
    <property type="match status" value="1"/>
</dbReference>
<evidence type="ECO:0000313" key="1">
    <source>
        <dbReference type="EMBL" id="MCH7408433.1"/>
    </source>
</evidence>
<keyword evidence="2" id="KW-1185">Reference proteome</keyword>
<dbReference type="SUPFAM" id="SSF51445">
    <property type="entry name" value="(Trans)glycosidases"/>
    <property type="match status" value="1"/>
</dbReference>
<evidence type="ECO:0000313" key="2">
    <source>
        <dbReference type="Proteomes" id="UP001165489"/>
    </source>
</evidence>
<organism evidence="1 2">
    <name type="scientific">Belliella filtrata</name>
    <dbReference type="NCBI Taxonomy" id="2923435"/>
    <lineage>
        <taxon>Bacteria</taxon>
        <taxon>Pseudomonadati</taxon>
        <taxon>Bacteroidota</taxon>
        <taxon>Cytophagia</taxon>
        <taxon>Cytophagales</taxon>
        <taxon>Cyclobacteriaceae</taxon>
        <taxon>Belliella</taxon>
    </lineage>
</organism>
<name>A0ABS9UWK3_9BACT</name>
<dbReference type="Proteomes" id="UP001165489">
    <property type="component" value="Unassembled WGS sequence"/>
</dbReference>